<dbReference type="FunFam" id="3.80.10.10:FF:000830">
    <property type="entry name" value="Predicted protein"/>
    <property type="match status" value="1"/>
</dbReference>
<dbReference type="Pfam" id="PF08263">
    <property type="entry name" value="LRRNT_2"/>
    <property type="match status" value="1"/>
</dbReference>
<evidence type="ECO:0000256" key="5">
    <source>
        <dbReference type="ARBA" id="ARBA00022679"/>
    </source>
</evidence>
<evidence type="ECO:0000256" key="3">
    <source>
        <dbReference type="ARBA" id="ARBA00022527"/>
    </source>
</evidence>
<feature type="domain" description="Leucine-rich repeat-containing N-terminal plant-type" evidence="14">
    <location>
        <begin position="26"/>
        <end position="62"/>
    </location>
</feature>
<dbReference type="EC" id="2.7.11.1" evidence="2"/>
<keyword evidence="6 13" id="KW-0732">Signal</keyword>
<keyword evidence="8" id="KW-0547">Nucleotide-binding</keyword>
<dbReference type="EMBL" id="OU503047">
    <property type="protein sequence ID" value="CAI9772395.1"/>
    <property type="molecule type" value="Genomic_DNA"/>
</dbReference>
<protein>
    <recommendedName>
        <fullName evidence="2">non-specific serine/threonine protein kinase</fullName>
        <ecNumber evidence="2">2.7.11.1</ecNumber>
    </recommendedName>
</protein>
<keyword evidence="12" id="KW-0325">Glycoprotein</keyword>
<dbReference type="Gene3D" id="3.80.10.10">
    <property type="entry name" value="Ribonuclease Inhibitor"/>
    <property type="match status" value="3"/>
</dbReference>
<dbReference type="GO" id="GO:0016020">
    <property type="term" value="C:membrane"/>
    <property type="evidence" value="ECO:0007669"/>
    <property type="project" value="UniProtKB-SubCell"/>
</dbReference>
<evidence type="ECO:0000259" key="14">
    <source>
        <dbReference type="Pfam" id="PF08263"/>
    </source>
</evidence>
<keyword evidence="11" id="KW-0472">Membrane</keyword>
<keyword evidence="4" id="KW-0433">Leucine-rich repeat</keyword>
<organism evidence="15 16">
    <name type="scientific">Fraxinus pennsylvanica</name>
    <dbReference type="NCBI Taxonomy" id="56036"/>
    <lineage>
        <taxon>Eukaryota</taxon>
        <taxon>Viridiplantae</taxon>
        <taxon>Streptophyta</taxon>
        <taxon>Embryophyta</taxon>
        <taxon>Tracheophyta</taxon>
        <taxon>Spermatophyta</taxon>
        <taxon>Magnoliopsida</taxon>
        <taxon>eudicotyledons</taxon>
        <taxon>Gunneridae</taxon>
        <taxon>Pentapetalae</taxon>
        <taxon>asterids</taxon>
        <taxon>lamiids</taxon>
        <taxon>Lamiales</taxon>
        <taxon>Oleaceae</taxon>
        <taxon>Oleeae</taxon>
        <taxon>Fraxinus</taxon>
    </lineage>
</organism>
<dbReference type="FunFam" id="3.80.10.10:FF:000363">
    <property type="entry name" value="Leucine-rich repeat family protein"/>
    <property type="match status" value="1"/>
</dbReference>
<feature type="signal peptide" evidence="13">
    <location>
        <begin position="1"/>
        <end position="22"/>
    </location>
</feature>
<evidence type="ECO:0000256" key="8">
    <source>
        <dbReference type="ARBA" id="ARBA00022741"/>
    </source>
</evidence>
<dbReference type="PANTHER" id="PTHR45974">
    <property type="entry name" value="RECEPTOR-LIKE PROTEIN 55"/>
    <property type="match status" value="1"/>
</dbReference>
<evidence type="ECO:0000256" key="2">
    <source>
        <dbReference type="ARBA" id="ARBA00012513"/>
    </source>
</evidence>
<accession>A0AAD1ZSC2</accession>
<evidence type="ECO:0000256" key="9">
    <source>
        <dbReference type="ARBA" id="ARBA00022777"/>
    </source>
</evidence>
<dbReference type="GO" id="GO:0005524">
    <property type="term" value="F:ATP binding"/>
    <property type="evidence" value="ECO:0007669"/>
    <property type="project" value="UniProtKB-KW"/>
</dbReference>
<keyword evidence="5" id="KW-0808">Transferase</keyword>
<dbReference type="InterPro" id="IPR032675">
    <property type="entry name" value="LRR_dom_sf"/>
</dbReference>
<evidence type="ECO:0000313" key="15">
    <source>
        <dbReference type="EMBL" id="CAI9772395.1"/>
    </source>
</evidence>
<dbReference type="GO" id="GO:0004674">
    <property type="term" value="F:protein serine/threonine kinase activity"/>
    <property type="evidence" value="ECO:0007669"/>
    <property type="project" value="UniProtKB-KW"/>
</dbReference>
<dbReference type="SUPFAM" id="SSF52058">
    <property type="entry name" value="L domain-like"/>
    <property type="match status" value="1"/>
</dbReference>
<sequence>MVAFRLLFFSLVLFTWINAISSVTNPKDAAVLRSLKDQWGNTPSSWNNSADPCEAWNGITCNNNASVIKLELSILGLTGTLMGDIAGLTELITLDLSINPGLTGPLSPLLGDLGKLSTLNLAGCSFAGNIPSELGNLAKLSYLVLNSNNFTGEIPSSLGKLSNLYWLDLAGNQLIGSLPVSTGIAPGLDSLKKAKHFHFNKNQLSGDIPAKLFSSDMQLIHLLLDHNQLEGSIPSTIGLVQTLEVLRLDQNILTGSVPSSLNQLTNVNELNLAHNMLTGKLPNLTGMNSLSYVDLSNNSFQKTEAPGWFWTIESLTTLIIEYGPLQGSLPPQLFSLPQIQQVKLRNNAFSDKLDMSGNISQQLRLTDLQDNNILSVTLGFENNSTLLLTGNPVCDAAPKNTVYCQPQ</sequence>
<feature type="chain" id="PRO_5041915496" description="non-specific serine/threonine protein kinase" evidence="13">
    <location>
        <begin position="23"/>
        <end position="407"/>
    </location>
</feature>
<dbReference type="InterPro" id="IPR001611">
    <property type="entry name" value="Leu-rich_rpt"/>
</dbReference>
<dbReference type="Proteomes" id="UP000834106">
    <property type="component" value="Chromosome 12"/>
</dbReference>
<keyword evidence="3" id="KW-0723">Serine/threonine-protein kinase</keyword>
<name>A0AAD1ZSC2_9LAMI</name>
<evidence type="ECO:0000256" key="7">
    <source>
        <dbReference type="ARBA" id="ARBA00022737"/>
    </source>
</evidence>
<dbReference type="AlphaFoldDB" id="A0AAD1ZSC2"/>
<dbReference type="InterPro" id="IPR013210">
    <property type="entry name" value="LRR_N_plant-typ"/>
</dbReference>
<keyword evidence="7" id="KW-0677">Repeat</keyword>
<evidence type="ECO:0000256" key="4">
    <source>
        <dbReference type="ARBA" id="ARBA00022614"/>
    </source>
</evidence>
<evidence type="ECO:0000256" key="10">
    <source>
        <dbReference type="ARBA" id="ARBA00022840"/>
    </source>
</evidence>
<dbReference type="PANTHER" id="PTHR45974:SF242">
    <property type="entry name" value="LEUCINE-RICH REPEAT PROTEIN KINASE FAMILY PROTEIN"/>
    <property type="match status" value="1"/>
</dbReference>
<comment type="subcellular location">
    <subcellularLocation>
        <location evidence="1">Membrane</location>
    </subcellularLocation>
</comment>
<evidence type="ECO:0000256" key="6">
    <source>
        <dbReference type="ARBA" id="ARBA00022729"/>
    </source>
</evidence>
<dbReference type="Pfam" id="PF00560">
    <property type="entry name" value="LRR_1"/>
    <property type="match status" value="4"/>
</dbReference>
<evidence type="ECO:0000256" key="11">
    <source>
        <dbReference type="ARBA" id="ARBA00023136"/>
    </source>
</evidence>
<keyword evidence="16" id="KW-1185">Reference proteome</keyword>
<evidence type="ECO:0000256" key="1">
    <source>
        <dbReference type="ARBA" id="ARBA00004370"/>
    </source>
</evidence>
<evidence type="ECO:0000256" key="12">
    <source>
        <dbReference type="ARBA" id="ARBA00023180"/>
    </source>
</evidence>
<evidence type="ECO:0000256" key="13">
    <source>
        <dbReference type="SAM" id="SignalP"/>
    </source>
</evidence>
<keyword evidence="10" id="KW-0067">ATP-binding</keyword>
<proteinExistence type="predicted"/>
<gene>
    <name evidence="15" type="ORF">FPE_LOCUS19825</name>
</gene>
<evidence type="ECO:0000313" key="16">
    <source>
        <dbReference type="Proteomes" id="UP000834106"/>
    </source>
</evidence>
<reference evidence="15" key="1">
    <citation type="submission" date="2023-05" db="EMBL/GenBank/DDBJ databases">
        <authorList>
            <person name="Huff M."/>
        </authorList>
    </citation>
    <scope>NUCLEOTIDE SEQUENCE</scope>
</reference>
<keyword evidence="9" id="KW-0418">Kinase</keyword>